<accession>A0AAI8SKF7</accession>
<name>A0AAI8SKF7_MYCAV</name>
<sequence>MAGVAGVPGLSALLAWPTDHLTEAADYWETVSERTFGIAHQVWRDALSADWRGAAAETLRGATHADMTSTSAVADQLRAAASVARGGASDLSAARSRVRYAVEDAHSAGFDVGEDLSIRDRTVGGSTAQRAARQAQARALAGDIRQRAAQLVSLDQEVAGKITAAVAGVRDTFPHDPTANRPSTDGHVRGVDNHTFKDAPSSGMSREQAKAGLKDVNKRIWEHNHIDKPVIEQLPPNDPRRADFHVETEQLNAEKQQYLDVLFHQHPPESVVGPHGEQLPGVPSGESAIGPAESGKGWQFSLPPGHAGIDPRVTTIRVMEPTAQYPDGYVVYMNGMGQTVNPFTGRTIPPSDDYAHIPLPE</sequence>
<dbReference type="Proteomes" id="UP000327362">
    <property type="component" value="Chromosome"/>
</dbReference>
<dbReference type="RefSeq" id="WP_019731953.1">
    <property type="nucleotide sequence ID" value="NZ_AP020326.1"/>
</dbReference>
<dbReference type="AlphaFoldDB" id="A0AAI8SKF7"/>
<feature type="region of interest" description="Disordered" evidence="1">
    <location>
        <begin position="173"/>
        <end position="206"/>
    </location>
</feature>
<gene>
    <name evidence="2" type="ORF">JPH1_13180</name>
</gene>
<organism evidence="2 3">
    <name type="scientific">Mycobacterium avium subsp. hominissuis</name>
    <dbReference type="NCBI Taxonomy" id="439334"/>
    <lineage>
        <taxon>Bacteria</taxon>
        <taxon>Bacillati</taxon>
        <taxon>Actinomycetota</taxon>
        <taxon>Actinomycetes</taxon>
        <taxon>Mycobacteriales</taxon>
        <taxon>Mycobacteriaceae</taxon>
        <taxon>Mycobacterium</taxon>
        <taxon>Mycobacterium avium complex (MAC)</taxon>
    </lineage>
</organism>
<evidence type="ECO:0000313" key="3">
    <source>
        <dbReference type="Proteomes" id="UP000327362"/>
    </source>
</evidence>
<dbReference type="EMBL" id="AP020326">
    <property type="protein sequence ID" value="BBN46843.1"/>
    <property type="molecule type" value="Genomic_DNA"/>
</dbReference>
<reference evidence="2 3" key="1">
    <citation type="submission" date="2019-09" db="EMBL/GenBank/DDBJ databases">
        <title>Complete genome sequence of Mycobacterium avium subsp. hominissuis strain JP-H-1.</title>
        <authorList>
            <person name="Kinoshita Y."/>
            <person name="Niwa H."/>
            <person name="Uchida-Fujii E."/>
            <person name="Nukada T."/>
        </authorList>
    </citation>
    <scope>NUCLEOTIDE SEQUENCE [LARGE SCALE GENOMIC DNA]</scope>
    <source>
        <strain evidence="2 3">JP-H-1</strain>
    </source>
</reference>
<feature type="compositionally biased region" description="Basic and acidic residues" evidence="1">
    <location>
        <begin position="184"/>
        <end position="197"/>
    </location>
</feature>
<evidence type="ECO:0000313" key="2">
    <source>
        <dbReference type="EMBL" id="BBN46843.1"/>
    </source>
</evidence>
<protein>
    <submittedName>
        <fullName evidence="2">Uncharacterized protein</fullName>
    </submittedName>
</protein>
<evidence type="ECO:0000256" key="1">
    <source>
        <dbReference type="SAM" id="MobiDB-lite"/>
    </source>
</evidence>
<proteinExistence type="predicted"/>